<proteinExistence type="predicted"/>
<evidence type="ECO:0000313" key="5">
    <source>
        <dbReference type="EMBL" id="ABM39559.1"/>
    </source>
</evidence>
<evidence type="ECO:0000256" key="1">
    <source>
        <dbReference type="ARBA" id="ARBA00022741"/>
    </source>
</evidence>
<dbReference type="HOGENOM" id="CLU_002025_2_0_4"/>
<keyword evidence="5" id="KW-0378">Hydrolase</keyword>
<dbReference type="RefSeq" id="WP_011797932.1">
    <property type="nucleotide sequence ID" value="NC_008757.1"/>
</dbReference>
<dbReference type="SMART" id="SM00487">
    <property type="entry name" value="DEXDc"/>
    <property type="match status" value="1"/>
</dbReference>
<feature type="domain" description="Helicase ATP-binding" evidence="3">
    <location>
        <begin position="32"/>
        <end position="211"/>
    </location>
</feature>
<dbReference type="GO" id="GO:0016887">
    <property type="term" value="F:ATP hydrolysis activity"/>
    <property type="evidence" value="ECO:0007669"/>
    <property type="project" value="TreeGrafter"/>
</dbReference>
<dbReference type="PANTHER" id="PTHR47962">
    <property type="entry name" value="ATP-DEPENDENT HELICASE LHR-RELATED-RELATED"/>
    <property type="match status" value="1"/>
</dbReference>
<evidence type="ECO:0000259" key="3">
    <source>
        <dbReference type="PROSITE" id="PS51192"/>
    </source>
</evidence>
<protein>
    <submittedName>
        <fullName evidence="5">DEAD/DEAH box helicase domain protein</fullName>
    </submittedName>
</protein>
<reference evidence="6" key="1">
    <citation type="journal article" date="2009" name="Environ. Microbiol.">
        <title>The genome of Polaromonas naphthalenivorans strain CJ2, isolated from coal tar-contaminated sediment, reveals physiological and metabolic versatility and evolution through extensive horizontal gene transfer.</title>
        <authorList>
            <person name="Yagi J.M."/>
            <person name="Sims D."/>
            <person name="Brettin T."/>
            <person name="Bruce D."/>
            <person name="Madsen E.L."/>
        </authorList>
    </citation>
    <scope>NUCLEOTIDE SEQUENCE [LARGE SCALE GENOMIC DNA]</scope>
    <source>
        <strain evidence="6">CJ2</strain>
        <plasmid evidence="6">Plasmid pPNAP01</plasmid>
    </source>
</reference>
<geneLocation type="plasmid" evidence="5 6">
    <name>pPNAP01</name>
</geneLocation>
<dbReference type="InterPro" id="IPR001650">
    <property type="entry name" value="Helicase_C-like"/>
</dbReference>
<dbReference type="InterPro" id="IPR027417">
    <property type="entry name" value="P-loop_NTPase"/>
</dbReference>
<dbReference type="GO" id="GO:0005524">
    <property type="term" value="F:ATP binding"/>
    <property type="evidence" value="ECO:0007669"/>
    <property type="project" value="UniProtKB-KW"/>
</dbReference>
<dbReference type="SUPFAM" id="SSF52540">
    <property type="entry name" value="P-loop containing nucleoside triphosphate hydrolases"/>
    <property type="match status" value="1"/>
</dbReference>
<dbReference type="AlphaFoldDB" id="A1VV81"/>
<dbReference type="PROSITE" id="PS51194">
    <property type="entry name" value="HELICASE_CTER"/>
    <property type="match status" value="1"/>
</dbReference>
<dbReference type="Pfam" id="PF00270">
    <property type="entry name" value="DEAD"/>
    <property type="match status" value="1"/>
</dbReference>
<dbReference type="InterPro" id="IPR052511">
    <property type="entry name" value="ATP-dep_Helicase"/>
</dbReference>
<dbReference type="GO" id="GO:0003677">
    <property type="term" value="F:DNA binding"/>
    <property type="evidence" value="ECO:0007669"/>
    <property type="project" value="TreeGrafter"/>
</dbReference>
<dbReference type="KEGG" id="pna:Pnap_4277"/>
<organism evidence="5 6">
    <name type="scientific">Polaromonas naphthalenivorans (strain CJ2)</name>
    <dbReference type="NCBI Taxonomy" id="365044"/>
    <lineage>
        <taxon>Bacteria</taxon>
        <taxon>Pseudomonadati</taxon>
        <taxon>Pseudomonadota</taxon>
        <taxon>Betaproteobacteria</taxon>
        <taxon>Burkholderiales</taxon>
        <taxon>Comamonadaceae</taxon>
        <taxon>Polaromonas</taxon>
    </lineage>
</organism>
<keyword evidence="5" id="KW-0347">Helicase</keyword>
<dbReference type="PANTHER" id="PTHR47962:SF5">
    <property type="entry name" value="ATP-DEPENDENT HELICASE LHR-RELATED"/>
    <property type="match status" value="1"/>
</dbReference>
<dbReference type="EMBL" id="CP000530">
    <property type="protein sequence ID" value="ABM39559.1"/>
    <property type="molecule type" value="Genomic_DNA"/>
</dbReference>
<dbReference type="InterPro" id="IPR014001">
    <property type="entry name" value="Helicase_ATP-bd"/>
</dbReference>
<keyword evidence="2" id="KW-0067">ATP-binding</keyword>
<dbReference type="OrthoDB" id="9815222at2"/>
<gene>
    <name evidence="5" type="ordered locus">Pnap_4277</name>
</gene>
<evidence type="ECO:0000259" key="4">
    <source>
        <dbReference type="PROSITE" id="PS51194"/>
    </source>
</evidence>
<dbReference type="SMART" id="SM00490">
    <property type="entry name" value="HELICc"/>
    <property type="match status" value="1"/>
</dbReference>
<keyword evidence="6" id="KW-1185">Reference proteome</keyword>
<dbReference type="Proteomes" id="UP000000644">
    <property type="component" value="Plasmid pPNAP01"/>
</dbReference>
<sequence length="675" mass="74080">MSEFDKLHPALQYHVVNSLGWSSLRPTQLQAIEPILSGVHCLLLAPTAGGKTEAAIIPVLSRMLTHAWPGVSVIYVCPIKALLNNLEQRLSHYARLVGRRVAVWHGDVSQSKKGHALKDAPDILLTTPESLEGMLVSTRIDRKVWFGNLRVVIADELHAFAADDRGWHMRAVLHRLQQYVPQEMQRLGLSATVSNPAELLDWFAPTGIKQVVGSASVSTDADVTVDFVGSLANAATVIARLHRGSKRLVFSDSRSSAEQLTSMLRAQEVRTFLSHASLSHSERKLAETAFAEEKDCVIVATSTLELGIDVGDLDHVIQIDAPATVSSFLQRMGRTGRREGARRSCLFLCTNDDSLMLAIGICRLWGEAWVEAAYPPPEPWALVAQQAMVATLERAQWPRRELIALLCGAFPESSRPGITDVIDHMVASSYLMDTHGVLQIGPATEKQFGRAHYKDLLASFSGTQLLLGRCGSAEVGYIDPTMLAGDKPVRLILLAGKSWRITEIDWKRQTVWLEPAKEGGTARWNGSGRTLSREIAQGILRALRQGAGEHTVISKRARLEIEQVTQDLPETGNDGALSVTRNEAGAARLWTFAGTRANRTLARQIQSLAESRRIDAMGIDLKTPVDLSDLSAELLSTALAFSPEEVKELAKPIKFSECLPATLLLQIIRKRQFGL</sequence>
<dbReference type="PROSITE" id="PS51192">
    <property type="entry name" value="HELICASE_ATP_BIND_1"/>
    <property type="match status" value="1"/>
</dbReference>
<evidence type="ECO:0000256" key="2">
    <source>
        <dbReference type="ARBA" id="ARBA00022840"/>
    </source>
</evidence>
<name>A1VV81_POLNA</name>
<keyword evidence="5" id="KW-0614">Plasmid</keyword>
<accession>A1VV81</accession>
<keyword evidence="1" id="KW-0547">Nucleotide-binding</keyword>
<dbReference type="Pfam" id="PF00271">
    <property type="entry name" value="Helicase_C"/>
    <property type="match status" value="1"/>
</dbReference>
<dbReference type="Gene3D" id="3.40.50.300">
    <property type="entry name" value="P-loop containing nucleotide triphosphate hydrolases"/>
    <property type="match status" value="2"/>
</dbReference>
<dbReference type="InterPro" id="IPR011545">
    <property type="entry name" value="DEAD/DEAH_box_helicase_dom"/>
</dbReference>
<evidence type="ECO:0000313" key="6">
    <source>
        <dbReference type="Proteomes" id="UP000000644"/>
    </source>
</evidence>
<dbReference type="GO" id="GO:0004386">
    <property type="term" value="F:helicase activity"/>
    <property type="evidence" value="ECO:0007669"/>
    <property type="project" value="UniProtKB-KW"/>
</dbReference>
<feature type="domain" description="Helicase C-terminal" evidence="4">
    <location>
        <begin position="233"/>
        <end position="381"/>
    </location>
</feature>